<name>A0A545U2D5_9PROT</name>
<evidence type="ECO:0000313" key="3">
    <source>
        <dbReference type="Proteomes" id="UP000315252"/>
    </source>
</evidence>
<reference evidence="2 3" key="1">
    <citation type="submission" date="2019-06" db="EMBL/GenBank/DDBJ databases">
        <title>Whole genome sequence for Rhodospirillaceae sp. R148.</title>
        <authorList>
            <person name="Wang G."/>
        </authorList>
    </citation>
    <scope>NUCLEOTIDE SEQUENCE [LARGE SCALE GENOMIC DNA]</scope>
    <source>
        <strain evidence="2 3">R148</strain>
    </source>
</reference>
<dbReference type="AlphaFoldDB" id="A0A545U2D5"/>
<dbReference type="InterPro" id="IPR036291">
    <property type="entry name" value="NAD(P)-bd_dom_sf"/>
</dbReference>
<dbReference type="PANTHER" id="PTHR14097:SF7">
    <property type="entry name" value="OXIDOREDUCTASE HTATIP2"/>
    <property type="match status" value="1"/>
</dbReference>
<dbReference type="PANTHER" id="PTHR14097">
    <property type="entry name" value="OXIDOREDUCTASE HTATIP2"/>
    <property type="match status" value="1"/>
</dbReference>
<dbReference type="Proteomes" id="UP000315252">
    <property type="component" value="Unassembled WGS sequence"/>
</dbReference>
<dbReference type="RefSeq" id="WP_142894868.1">
    <property type="nucleotide sequence ID" value="NZ_ML660052.1"/>
</dbReference>
<sequence length="231" mass="25016">MTRVVMLGATGAVGTEVVRALTAMEEVGELVLVGRSAFNSLEHPKIRAHTADVFDPAAYAVHLAGAEVAICTFGVGQPSKVIRQDFLRIDRDAVLAFGRACKEAGVSHFQLLSSVGADANSLSFFLRAKGELEEGLQALGFDRLSLFHPSMILTPTNRYGLSQALVLALWPRLSPVFFGRLKKYRGIEVEKLGRAIALNLRRSGQGSDVLEWPEIMALASNGKQVRPPETS</sequence>
<dbReference type="InterPro" id="IPR016040">
    <property type="entry name" value="NAD(P)-bd_dom"/>
</dbReference>
<evidence type="ECO:0000313" key="2">
    <source>
        <dbReference type="EMBL" id="TQV83631.1"/>
    </source>
</evidence>
<evidence type="ECO:0000259" key="1">
    <source>
        <dbReference type="Pfam" id="PF13460"/>
    </source>
</evidence>
<accession>A0A545U2D5</accession>
<gene>
    <name evidence="2" type="ORF">FKG95_03300</name>
</gene>
<dbReference type="Gene3D" id="3.40.50.720">
    <property type="entry name" value="NAD(P)-binding Rossmann-like Domain"/>
    <property type="match status" value="1"/>
</dbReference>
<feature type="domain" description="NAD(P)-binding" evidence="1">
    <location>
        <begin position="8"/>
        <end position="125"/>
    </location>
</feature>
<protein>
    <recommendedName>
        <fullName evidence="1">NAD(P)-binding domain-containing protein</fullName>
    </recommendedName>
</protein>
<dbReference type="EMBL" id="VHSH01000001">
    <property type="protein sequence ID" value="TQV83631.1"/>
    <property type="molecule type" value="Genomic_DNA"/>
</dbReference>
<keyword evidence="3" id="KW-1185">Reference proteome</keyword>
<proteinExistence type="predicted"/>
<dbReference type="Pfam" id="PF13460">
    <property type="entry name" value="NAD_binding_10"/>
    <property type="match status" value="1"/>
</dbReference>
<organism evidence="2 3">
    <name type="scientific">Denitrobaculum tricleocarpae</name>
    <dbReference type="NCBI Taxonomy" id="2591009"/>
    <lineage>
        <taxon>Bacteria</taxon>
        <taxon>Pseudomonadati</taxon>
        <taxon>Pseudomonadota</taxon>
        <taxon>Alphaproteobacteria</taxon>
        <taxon>Rhodospirillales</taxon>
        <taxon>Rhodospirillaceae</taxon>
        <taxon>Denitrobaculum</taxon>
    </lineage>
</organism>
<dbReference type="SUPFAM" id="SSF51735">
    <property type="entry name" value="NAD(P)-binding Rossmann-fold domains"/>
    <property type="match status" value="1"/>
</dbReference>
<comment type="caution">
    <text evidence="2">The sequence shown here is derived from an EMBL/GenBank/DDBJ whole genome shotgun (WGS) entry which is preliminary data.</text>
</comment>
<dbReference type="OrthoDB" id="9798632at2"/>